<keyword evidence="2" id="KW-1185">Reference proteome</keyword>
<reference evidence="1" key="1">
    <citation type="submission" date="2022-04" db="EMBL/GenBank/DDBJ databases">
        <title>Complete genome of Methanoplanus endosymbiosus DSM 3599.</title>
        <authorList>
            <person name="Chen S.-C."/>
            <person name="You Y.-T."/>
            <person name="Zhou Y.-Z."/>
            <person name="Lai M.-C."/>
        </authorList>
    </citation>
    <scope>NUCLEOTIDE SEQUENCE</scope>
    <source>
        <strain evidence="1">DSM 3599</strain>
    </source>
</reference>
<name>A0A9E7PNF2_9EURY</name>
<dbReference type="KEGG" id="mend:L6E24_14500"/>
<evidence type="ECO:0000313" key="1">
    <source>
        <dbReference type="EMBL" id="UUX92522.1"/>
    </source>
</evidence>
<dbReference type="AlphaFoldDB" id="A0A9E7PNF2"/>
<evidence type="ECO:0000313" key="2">
    <source>
        <dbReference type="Proteomes" id="UP001060368"/>
    </source>
</evidence>
<dbReference type="Proteomes" id="UP001060368">
    <property type="component" value="Chromosome"/>
</dbReference>
<gene>
    <name evidence="1" type="ORF">L6E24_14500</name>
</gene>
<sequence length="126" mass="14853">MWKIKPALTTEKVINDFDLYCNNCKYDLEGEYMITVDGISQITGLSREEVINRGLISFIEIEIRLAEMDIADVRERYNVLSKEDLYEAIKGRKIESHPAWEDYIVWKNKEKYIEDLKEQAKSVNDI</sequence>
<dbReference type="GeneID" id="74308939"/>
<dbReference type="RefSeq" id="WP_257742668.1">
    <property type="nucleotide sequence ID" value="NZ_CP096115.1"/>
</dbReference>
<protein>
    <submittedName>
        <fullName evidence="1">Uncharacterized protein</fullName>
    </submittedName>
</protein>
<accession>A0A9E7PNF2</accession>
<organism evidence="1 2">
    <name type="scientific">Methanoplanus endosymbiosus</name>
    <dbReference type="NCBI Taxonomy" id="33865"/>
    <lineage>
        <taxon>Archaea</taxon>
        <taxon>Methanobacteriati</taxon>
        <taxon>Methanobacteriota</taxon>
        <taxon>Stenosarchaea group</taxon>
        <taxon>Methanomicrobia</taxon>
        <taxon>Methanomicrobiales</taxon>
        <taxon>Methanomicrobiaceae</taxon>
        <taxon>Methanoplanus</taxon>
    </lineage>
</organism>
<dbReference type="EMBL" id="CP096115">
    <property type="protein sequence ID" value="UUX92522.1"/>
    <property type="molecule type" value="Genomic_DNA"/>
</dbReference>
<proteinExistence type="predicted"/>